<dbReference type="EMBL" id="CM046397">
    <property type="protein sequence ID" value="KAI8533594.1"/>
    <property type="molecule type" value="Genomic_DNA"/>
</dbReference>
<name>A0ACC0LY76_RHOML</name>
<dbReference type="Proteomes" id="UP001062846">
    <property type="component" value="Chromosome 10"/>
</dbReference>
<evidence type="ECO:0000313" key="1">
    <source>
        <dbReference type="EMBL" id="KAI8533594.1"/>
    </source>
</evidence>
<evidence type="ECO:0000313" key="2">
    <source>
        <dbReference type="Proteomes" id="UP001062846"/>
    </source>
</evidence>
<proteinExistence type="predicted"/>
<keyword evidence="2" id="KW-1185">Reference proteome</keyword>
<organism evidence="1 2">
    <name type="scientific">Rhododendron molle</name>
    <name type="common">Chinese azalea</name>
    <name type="synonym">Azalea mollis</name>
    <dbReference type="NCBI Taxonomy" id="49168"/>
    <lineage>
        <taxon>Eukaryota</taxon>
        <taxon>Viridiplantae</taxon>
        <taxon>Streptophyta</taxon>
        <taxon>Embryophyta</taxon>
        <taxon>Tracheophyta</taxon>
        <taxon>Spermatophyta</taxon>
        <taxon>Magnoliopsida</taxon>
        <taxon>eudicotyledons</taxon>
        <taxon>Gunneridae</taxon>
        <taxon>Pentapetalae</taxon>
        <taxon>asterids</taxon>
        <taxon>Ericales</taxon>
        <taxon>Ericaceae</taxon>
        <taxon>Ericoideae</taxon>
        <taxon>Rhodoreae</taxon>
        <taxon>Rhododendron</taxon>
    </lineage>
</organism>
<accession>A0ACC0LY76</accession>
<sequence>MPLVIKRSKMFYQNGKVFLLLLQVMSIVISLCASLLYVLLLEALRSLQDDVFVVGSSKFLKPGEKSSNGGFAGTSNVTTLDHDHMHSDGPMTETFPYSLSRLQSDDNVLSTCEKVMRMGHPYVLGLKSVLEDRDRVMVHEKLYMTLVVYFVGNVKDFLTGHWFDYFYVAPLFQRLMRYFQYSLPFYVIHCLFYRFKL</sequence>
<protein>
    <submittedName>
        <fullName evidence="1">Uncharacterized protein</fullName>
    </submittedName>
</protein>
<gene>
    <name evidence="1" type="ORF">RHMOL_Rhmol10G0022400</name>
</gene>
<reference evidence="1" key="1">
    <citation type="submission" date="2022-02" db="EMBL/GenBank/DDBJ databases">
        <title>Plant Genome Project.</title>
        <authorList>
            <person name="Zhang R.-G."/>
        </authorList>
    </citation>
    <scope>NUCLEOTIDE SEQUENCE</scope>
    <source>
        <strain evidence="1">AT1</strain>
    </source>
</reference>
<comment type="caution">
    <text evidence="1">The sequence shown here is derived from an EMBL/GenBank/DDBJ whole genome shotgun (WGS) entry which is preliminary data.</text>
</comment>